<dbReference type="Pfam" id="PF01618">
    <property type="entry name" value="MotA_ExbB"/>
    <property type="match status" value="1"/>
</dbReference>
<evidence type="ECO:0000313" key="10">
    <source>
        <dbReference type="EMBL" id="QEG20911.1"/>
    </source>
</evidence>
<dbReference type="InterPro" id="IPR050790">
    <property type="entry name" value="ExbB/TolQ_transport"/>
</dbReference>
<feature type="signal peptide" evidence="8">
    <location>
        <begin position="1"/>
        <end position="29"/>
    </location>
</feature>
<evidence type="ECO:0000256" key="2">
    <source>
        <dbReference type="ARBA" id="ARBA00022475"/>
    </source>
</evidence>
<dbReference type="PANTHER" id="PTHR30625:SF11">
    <property type="entry name" value="MOTA_TOLQ_EXBB PROTON CHANNEL DOMAIN-CONTAINING PROTEIN"/>
    <property type="match status" value="1"/>
</dbReference>
<keyword evidence="5 7" id="KW-0472">Membrane</keyword>
<dbReference type="EMBL" id="CP042912">
    <property type="protein sequence ID" value="QEG20911.1"/>
    <property type="molecule type" value="Genomic_DNA"/>
</dbReference>
<dbReference type="PROSITE" id="PS51257">
    <property type="entry name" value="PROKAR_LIPOPROTEIN"/>
    <property type="match status" value="1"/>
</dbReference>
<dbReference type="Proteomes" id="UP000322214">
    <property type="component" value="Chromosome"/>
</dbReference>
<evidence type="ECO:0000256" key="4">
    <source>
        <dbReference type="ARBA" id="ARBA00022989"/>
    </source>
</evidence>
<dbReference type="KEGG" id="mff:MFFC18_07620"/>
<dbReference type="RefSeq" id="WP_075085160.1">
    <property type="nucleotide sequence ID" value="NZ_CP042912.1"/>
</dbReference>
<feature type="transmembrane region" description="Helical" evidence="7">
    <location>
        <begin position="250"/>
        <end position="275"/>
    </location>
</feature>
<evidence type="ECO:0000256" key="8">
    <source>
        <dbReference type="SAM" id="SignalP"/>
    </source>
</evidence>
<dbReference type="AlphaFoldDB" id="A0A5B9PCY8"/>
<evidence type="ECO:0000256" key="1">
    <source>
        <dbReference type="ARBA" id="ARBA00004651"/>
    </source>
</evidence>
<dbReference type="GO" id="GO:0017038">
    <property type="term" value="P:protein import"/>
    <property type="evidence" value="ECO:0007669"/>
    <property type="project" value="TreeGrafter"/>
</dbReference>
<feature type="transmembrane region" description="Helical" evidence="7">
    <location>
        <begin position="206"/>
        <end position="230"/>
    </location>
</feature>
<name>A0A5B9PCY8_9BACT</name>
<protein>
    <submittedName>
        <fullName evidence="10">Biopolymer transport protein ExbB</fullName>
    </submittedName>
</protein>
<organism evidence="10 11">
    <name type="scientific">Mariniblastus fucicola</name>
    <dbReference type="NCBI Taxonomy" id="980251"/>
    <lineage>
        <taxon>Bacteria</taxon>
        <taxon>Pseudomonadati</taxon>
        <taxon>Planctomycetota</taxon>
        <taxon>Planctomycetia</taxon>
        <taxon>Pirellulales</taxon>
        <taxon>Pirellulaceae</taxon>
        <taxon>Mariniblastus</taxon>
    </lineage>
</organism>
<keyword evidence="6" id="KW-0813">Transport</keyword>
<comment type="similarity">
    <text evidence="6">Belongs to the exbB/tolQ family.</text>
</comment>
<dbReference type="GO" id="GO:0005886">
    <property type="term" value="C:plasma membrane"/>
    <property type="evidence" value="ECO:0007669"/>
    <property type="project" value="UniProtKB-SubCell"/>
</dbReference>
<accession>A0A5B9PCY8</accession>
<proteinExistence type="inferred from homology"/>
<dbReference type="InterPro" id="IPR002898">
    <property type="entry name" value="MotA_ExbB_proton_chnl"/>
</dbReference>
<feature type="chain" id="PRO_5022782361" evidence="8">
    <location>
        <begin position="30"/>
        <end position="323"/>
    </location>
</feature>
<evidence type="ECO:0000256" key="7">
    <source>
        <dbReference type="SAM" id="Phobius"/>
    </source>
</evidence>
<keyword evidence="3 7" id="KW-0812">Transmembrane</keyword>
<keyword evidence="2" id="KW-1003">Cell membrane</keyword>
<reference evidence="10 11" key="1">
    <citation type="submission" date="2019-08" db="EMBL/GenBank/DDBJ databases">
        <title>Deep-cultivation of Planctomycetes and their phenomic and genomic characterization uncovers novel biology.</title>
        <authorList>
            <person name="Wiegand S."/>
            <person name="Jogler M."/>
            <person name="Boedeker C."/>
            <person name="Pinto D."/>
            <person name="Vollmers J."/>
            <person name="Rivas-Marin E."/>
            <person name="Kohn T."/>
            <person name="Peeters S.H."/>
            <person name="Heuer A."/>
            <person name="Rast P."/>
            <person name="Oberbeckmann S."/>
            <person name="Bunk B."/>
            <person name="Jeske O."/>
            <person name="Meyerdierks A."/>
            <person name="Storesund J.E."/>
            <person name="Kallscheuer N."/>
            <person name="Luecker S."/>
            <person name="Lage O.M."/>
            <person name="Pohl T."/>
            <person name="Merkel B.J."/>
            <person name="Hornburger P."/>
            <person name="Mueller R.-W."/>
            <person name="Bruemmer F."/>
            <person name="Labrenz M."/>
            <person name="Spormann A.M."/>
            <person name="Op den Camp H."/>
            <person name="Overmann J."/>
            <person name="Amann R."/>
            <person name="Jetten M.S.M."/>
            <person name="Mascher T."/>
            <person name="Medema M.H."/>
            <person name="Devos D.P."/>
            <person name="Kaster A.-K."/>
            <person name="Ovreas L."/>
            <person name="Rohde M."/>
            <person name="Galperin M.Y."/>
            <person name="Jogler C."/>
        </authorList>
    </citation>
    <scope>NUCLEOTIDE SEQUENCE [LARGE SCALE GENOMIC DNA]</scope>
    <source>
        <strain evidence="10 11">FC18</strain>
    </source>
</reference>
<dbReference type="PANTHER" id="PTHR30625">
    <property type="entry name" value="PROTEIN TOLQ"/>
    <property type="match status" value="1"/>
</dbReference>
<evidence type="ECO:0000256" key="3">
    <source>
        <dbReference type="ARBA" id="ARBA00022692"/>
    </source>
</evidence>
<feature type="transmembrane region" description="Helical" evidence="7">
    <location>
        <begin position="103"/>
        <end position="122"/>
    </location>
</feature>
<feature type="domain" description="MotA/TolQ/ExbB proton channel" evidence="9">
    <location>
        <begin position="166"/>
        <end position="287"/>
    </location>
</feature>
<keyword evidence="6" id="KW-0653">Protein transport</keyword>
<keyword evidence="11" id="KW-1185">Reference proteome</keyword>
<keyword evidence="4 7" id="KW-1133">Transmembrane helix</keyword>
<keyword evidence="8" id="KW-0732">Signal</keyword>
<evidence type="ECO:0000256" key="5">
    <source>
        <dbReference type="ARBA" id="ARBA00023136"/>
    </source>
</evidence>
<evidence type="ECO:0000313" key="11">
    <source>
        <dbReference type="Proteomes" id="UP000322214"/>
    </source>
</evidence>
<evidence type="ECO:0000256" key="6">
    <source>
        <dbReference type="RuleBase" id="RU004057"/>
    </source>
</evidence>
<gene>
    <name evidence="10" type="primary">exbB_3</name>
    <name evidence="10" type="ORF">MFFC18_07620</name>
</gene>
<evidence type="ECO:0000259" key="9">
    <source>
        <dbReference type="Pfam" id="PF01618"/>
    </source>
</evidence>
<dbReference type="STRING" id="980251.GCA_001642875_02939"/>
<sequence length="323" mass="34401" precursor="true">MYRLQSCSFAVTITAACCLALFACSTTKAQNFDSFSNPVQNGFETPDRKVSTPKVASDSLQGAAPIKVTDSATEDAVESATADEATVPPVVASTRLSDLLRRGGVLMIPIGICSLILLVFVFERFISLRKGRIIPGPFVSRVLEQVRSGELNRESAISLCERNGSAIANVFKAGFSKWGRPSVEIEQAVLDEGERESNHLRRYLRLINGVATVCPLLGMLGTVLGMIHAFDAIAASAPMQSEPSMTIATGISQALLTTAAGLTVAIPALIAYLFFSGRADRHVMELDSLGMKVVNLVSAEAIALSQKSRATSSSSRTKTRKAA</sequence>
<comment type="subcellular location">
    <subcellularLocation>
        <location evidence="1">Cell membrane</location>
        <topology evidence="1">Multi-pass membrane protein</topology>
    </subcellularLocation>
    <subcellularLocation>
        <location evidence="6">Membrane</location>
        <topology evidence="6">Multi-pass membrane protein</topology>
    </subcellularLocation>
</comment>